<dbReference type="Pfam" id="PF02378">
    <property type="entry name" value="PTS_EIIC"/>
    <property type="match status" value="1"/>
</dbReference>
<keyword evidence="5" id="KW-0808">Transferase</keyword>
<evidence type="ECO:0000256" key="6">
    <source>
        <dbReference type="ARBA" id="ARBA00022683"/>
    </source>
</evidence>
<organism evidence="16 17">
    <name type="scientific">Bacillus chungangensis</name>
    <dbReference type="NCBI Taxonomy" id="587633"/>
    <lineage>
        <taxon>Bacteria</taxon>
        <taxon>Bacillati</taxon>
        <taxon>Bacillota</taxon>
        <taxon>Bacilli</taxon>
        <taxon>Bacillales</taxon>
        <taxon>Bacillaceae</taxon>
        <taxon>Bacillus</taxon>
    </lineage>
</organism>
<dbReference type="CDD" id="cd00212">
    <property type="entry name" value="PTS_IIB_glc"/>
    <property type="match status" value="1"/>
</dbReference>
<keyword evidence="9 12" id="KW-1133">Transmembrane helix</keyword>
<dbReference type="PROSITE" id="PS51103">
    <property type="entry name" value="PTS_EIIC_TYPE_1"/>
    <property type="match status" value="1"/>
</dbReference>
<evidence type="ECO:0000256" key="4">
    <source>
        <dbReference type="ARBA" id="ARBA00022597"/>
    </source>
</evidence>
<feature type="transmembrane region" description="Helical" evidence="12">
    <location>
        <begin position="103"/>
        <end position="124"/>
    </location>
</feature>
<dbReference type="PROSITE" id="PS51093">
    <property type="entry name" value="PTS_EIIA_TYPE_1"/>
    <property type="match status" value="1"/>
</dbReference>
<evidence type="ECO:0000259" key="15">
    <source>
        <dbReference type="PROSITE" id="PS51103"/>
    </source>
</evidence>
<accession>A0ABT9WYF8</accession>
<gene>
    <name evidence="16" type="ORF">J2S08_004235</name>
</gene>
<feature type="transmembrane region" description="Helical" evidence="12">
    <location>
        <begin position="381"/>
        <end position="404"/>
    </location>
</feature>
<dbReference type="Pfam" id="PF00367">
    <property type="entry name" value="PTS_EIIB"/>
    <property type="match status" value="1"/>
</dbReference>
<dbReference type="PROSITE" id="PS51098">
    <property type="entry name" value="PTS_EIIB_TYPE_1"/>
    <property type="match status" value="1"/>
</dbReference>
<evidence type="ECO:0000256" key="5">
    <source>
        <dbReference type="ARBA" id="ARBA00022679"/>
    </source>
</evidence>
<evidence type="ECO:0000256" key="7">
    <source>
        <dbReference type="ARBA" id="ARBA00022692"/>
    </source>
</evidence>
<keyword evidence="7 12" id="KW-0812">Transmembrane</keyword>
<feature type="transmembrane region" description="Helical" evidence="12">
    <location>
        <begin position="144"/>
        <end position="165"/>
    </location>
</feature>
<evidence type="ECO:0000256" key="8">
    <source>
        <dbReference type="ARBA" id="ARBA00022777"/>
    </source>
</evidence>
<dbReference type="InterPro" id="IPR003352">
    <property type="entry name" value="PTS_EIIC"/>
</dbReference>
<feature type="transmembrane region" description="Helical" evidence="12">
    <location>
        <begin position="285"/>
        <end position="305"/>
    </location>
</feature>
<dbReference type="PANTHER" id="PTHR30175">
    <property type="entry name" value="PHOSPHOTRANSFERASE SYSTEM TRANSPORT PROTEIN"/>
    <property type="match status" value="1"/>
</dbReference>
<dbReference type="Gene3D" id="2.70.70.10">
    <property type="entry name" value="Glucose Permease (Domain IIA)"/>
    <property type="match status" value="1"/>
</dbReference>
<keyword evidence="4" id="KW-0762">Sugar transport</keyword>
<feature type="transmembrane region" description="Helical" evidence="12">
    <location>
        <begin position="424"/>
        <end position="447"/>
    </location>
</feature>
<dbReference type="EMBL" id="JAUSTT010000040">
    <property type="protein sequence ID" value="MDQ0178331.1"/>
    <property type="molecule type" value="Genomic_DNA"/>
</dbReference>
<dbReference type="InterPro" id="IPR018113">
    <property type="entry name" value="PTrfase_EIIB_Cys"/>
</dbReference>
<dbReference type="Proteomes" id="UP001223586">
    <property type="component" value="Unassembled WGS sequence"/>
</dbReference>
<dbReference type="InterPro" id="IPR011055">
    <property type="entry name" value="Dup_hybrid_motif"/>
</dbReference>
<dbReference type="NCBIfam" id="TIGR01995">
    <property type="entry name" value="PTS-II-ABC-beta"/>
    <property type="match status" value="1"/>
</dbReference>
<evidence type="ECO:0000256" key="12">
    <source>
        <dbReference type="SAM" id="Phobius"/>
    </source>
</evidence>
<dbReference type="SUPFAM" id="SSF55604">
    <property type="entry name" value="Glucose permease domain IIB"/>
    <property type="match status" value="1"/>
</dbReference>
<dbReference type="InterPro" id="IPR013013">
    <property type="entry name" value="PTS_EIIC_1"/>
</dbReference>
<evidence type="ECO:0000256" key="11">
    <source>
        <dbReference type="PROSITE-ProRule" id="PRU00421"/>
    </source>
</evidence>
<feature type="transmembrane region" description="Helical" evidence="12">
    <location>
        <begin position="172"/>
        <end position="190"/>
    </location>
</feature>
<feature type="domain" description="PTS EIIA type-1" evidence="13">
    <location>
        <begin position="493"/>
        <end position="597"/>
    </location>
</feature>
<dbReference type="PROSITE" id="PS00371">
    <property type="entry name" value="PTS_EIIA_TYPE_1_HIS"/>
    <property type="match status" value="1"/>
</dbReference>
<feature type="active site" description="Phosphocysteine intermediate; for EIIB activity" evidence="11">
    <location>
        <position position="26"/>
    </location>
</feature>
<evidence type="ECO:0000256" key="3">
    <source>
        <dbReference type="ARBA" id="ARBA00022475"/>
    </source>
</evidence>
<dbReference type="InterPro" id="IPR001127">
    <property type="entry name" value="PTS_EIIA_1_perm"/>
</dbReference>
<feature type="domain" description="PTS EIIC type-1" evidence="15">
    <location>
        <begin position="105"/>
        <end position="461"/>
    </location>
</feature>
<dbReference type="InterPro" id="IPR050558">
    <property type="entry name" value="PTS_Sugar-Specific_Components"/>
</dbReference>
<comment type="caution">
    <text evidence="16">The sequence shown here is derived from an EMBL/GenBank/DDBJ whole genome shotgun (WGS) entry which is preliminary data.</text>
</comment>
<dbReference type="InterPro" id="IPR001996">
    <property type="entry name" value="PTS_IIB_1"/>
</dbReference>
<evidence type="ECO:0000259" key="14">
    <source>
        <dbReference type="PROSITE" id="PS51098"/>
    </source>
</evidence>
<keyword evidence="3" id="KW-1003">Cell membrane</keyword>
<dbReference type="PANTHER" id="PTHR30175:SF1">
    <property type="entry name" value="PTS SYSTEM ARBUTIN-, CELLOBIOSE-, AND SALICIN-SPECIFIC EIIBC COMPONENT-RELATED"/>
    <property type="match status" value="1"/>
</dbReference>
<evidence type="ECO:0000256" key="9">
    <source>
        <dbReference type="ARBA" id="ARBA00022989"/>
    </source>
</evidence>
<keyword evidence="10 12" id="KW-0472">Membrane</keyword>
<dbReference type="RefSeq" id="WP_307233055.1">
    <property type="nucleotide sequence ID" value="NZ_JAUSTT010000040.1"/>
</dbReference>
<name>A0ABT9WYF8_9BACI</name>
<keyword evidence="6" id="KW-0598">Phosphotransferase system</keyword>
<dbReference type="NCBIfam" id="TIGR00830">
    <property type="entry name" value="PTBA"/>
    <property type="match status" value="1"/>
</dbReference>
<evidence type="ECO:0000256" key="1">
    <source>
        <dbReference type="ARBA" id="ARBA00004651"/>
    </source>
</evidence>
<keyword evidence="8" id="KW-0418">Kinase</keyword>
<dbReference type="Gene3D" id="3.30.1360.60">
    <property type="entry name" value="Glucose permease domain IIB"/>
    <property type="match status" value="1"/>
</dbReference>
<proteinExistence type="predicted"/>
<keyword evidence="2" id="KW-0813">Transport</keyword>
<evidence type="ECO:0000313" key="16">
    <source>
        <dbReference type="EMBL" id="MDQ0178331.1"/>
    </source>
</evidence>
<dbReference type="InterPro" id="IPR036878">
    <property type="entry name" value="Glu_permease_IIB"/>
</dbReference>
<feature type="transmembrane region" description="Helical" evidence="12">
    <location>
        <begin position="243"/>
        <end position="265"/>
    </location>
</feature>
<sequence length="622" mass="66179">MDYAKLAQHILKNVGGEKNVISLVHCATRLRFKLADRKKADKSAVENTAGVVSVIESGGQFQVVIGNNVPEVYEEIGKISSLINEDKENTADSKEGENIIGKFVDLISTIFTPLLGVMAGAGILKGLLSLVAKYQWVPVESTTYTILNAIADSLFYFLPMLLAITAARKFKANVFVAVTIAGALIYPSVIDLAAQQTAVTFFGIPIAMVKYTSTVIPIILAVYVMSLFEKFLNKRLHQSVKNFITPAILLLTIVPLTLMIFGPFGVYVGNGIASVMVTVINFNPILAGALFAASWQILVMFGLHWGIVPVMINNIATMQKDPLKPHSAISVFAQAGATLGVMLKTKNKDFKALSGSAAITALFGITEPAVYGVTLRLKKPFIIGVISAAVGGGIAGYAGSAGYAAGPSSILMIPAFYGPNGEGFVGFIIGIIVAFTMAAVLTYVIGFEDISEHKEKKSAKPEKKPVNKVEGVQAEVVYSPVAGEVLELSEIKDRAFSSGALGAGIAIVPREGVILSPFNGTVATAFPTGHAIGIVSDQGAEVLIHIGLDTIQLNGEFFNMKVTQGQPVATGDILVEFDLDAIKKAGFDTTTPIVVTNSIDYEDVLTTDKKEINSRDRLLTII</sequence>
<dbReference type="InterPro" id="IPR011297">
    <property type="entry name" value="PTS_IIABC_b_glu"/>
</dbReference>
<evidence type="ECO:0000256" key="2">
    <source>
        <dbReference type="ARBA" id="ARBA00022448"/>
    </source>
</evidence>
<keyword evidence="17" id="KW-1185">Reference proteome</keyword>
<feature type="transmembrane region" description="Helical" evidence="12">
    <location>
        <begin position="355"/>
        <end position="374"/>
    </location>
</feature>
<feature type="domain" description="PTS EIIB type-1" evidence="14">
    <location>
        <begin position="4"/>
        <end position="86"/>
    </location>
</feature>
<feature type="transmembrane region" description="Helical" evidence="12">
    <location>
        <begin position="202"/>
        <end position="223"/>
    </location>
</feature>
<evidence type="ECO:0000259" key="13">
    <source>
        <dbReference type="PROSITE" id="PS51093"/>
    </source>
</evidence>
<evidence type="ECO:0000313" key="17">
    <source>
        <dbReference type="Proteomes" id="UP001223586"/>
    </source>
</evidence>
<dbReference type="SUPFAM" id="SSF51261">
    <property type="entry name" value="Duplicated hybrid motif"/>
    <property type="match status" value="1"/>
</dbReference>
<evidence type="ECO:0000256" key="10">
    <source>
        <dbReference type="ARBA" id="ARBA00023136"/>
    </source>
</evidence>
<reference evidence="16 17" key="1">
    <citation type="submission" date="2023-07" db="EMBL/GenBank/DDBJ databases">
        <title>Genomic Encyclopedia of Type Strains, Phase IV (KMG-IV): sequencing the most valuable type-strain genomes for metagenomic binning, comparative biology and taxonomic classification.</title>
        <authorList>
            <person name="Goeker M."/>
        </authorList>
    </citation>
    <scope>NUCLEOTIDE SEQUENCE [LARGE SCALE GENOMIC DNA]</scope>
    <source>
        <strain evidence="16 17">DSM 23837</strain>
    </source>
</reference>
<feature type="transmembrane region" description="Helical" evidence="12">
    <location>
        <begin position="326"/>
        <end position="343"/>
    </location>
</feature>
<protein>
    <submittedName>
        <fullName evidence="16">PTS system beta-glucosides-specific IIC component</fullName>
    </submittedName>
</protein>
<comment type="subcellular location">
    <subcellularLocation>
        <location evidence="1">Cell membrane</location>
        <topology evidence="1">Multi-pass membrane protein</topology>
    </subcellularLocation>
</comment>
<dbReference type="PROSITE" id="PS01035">
    <property type="entry name" value="PTS_EIIB_TYPE_1_CYS"/>
    <property type="match status" value="1"/>
</dbReference>
<dbReference type="Pfam" id="PF00358">
    <property type="entry name" value="PTS_EIIA_1"/>
    <property type="match status" value="1"/>
</dbReference>